<comment type="caution">
    <text evidence="5">Lacks conserved residue(s) required for the propagation of feature annotation.</text>
</comment>
<dbReference type="RefSeq" id="WP_261189015.1">
    <property type="nucleotide sequence ID" value="NZ_JAXBLV010000253.1"/>
</dbReference>
<feature type="binding site" evidence="5">
    <location>
        <begin position="335"/>
        <end position="337"/>
    </location>
    <ligand>
        <name>substrate</name>
        <note>ligand shared with subunit alpha</note>
    </ligand>
</feature>
<feature type="domain" description="ATP-citrate synthase/succinyl-CoA ligase C-terminal" evidence="6">
    <location>
        <begin position="272"/>
        <end position="379"/>
    </location>
</feature>
<dbReference type="PANTHER" id="PTHR11815">
    <property type="entry name" value="SUCCINYL-COA SYNTHETASE BETA CHAIN"/>
    <property type="match status" value="1"/>
</dbReference>
<sequence length="403" mass="41747">MKVHEYQAKELLAAAGANVPKHIVCKTPDEVAAAFDKLANGGGVMVKAQIHAGGRGAGQLVGYADKLGGVKFCASKEKARAVAETMLKHPLKTLQTGPDGQPVRTLIVQADAEPAKEFYVAVVFDRAIGQPILMASAAGGMDIEKVAHDTPELIFKVPFAPETGLEPAQAQETAAKLGLAGEQAAKAEQIMLALSKVYLAKDATLAEVNPLAVTKAGDVVVLDAKFDFDDNALFRHPDVAALRDESEENPAEIRAGKANLNFIQLDGTVACLVNGAGLAMATMDIINYHGKAHGVGPANFLDVGGGVTAAGAVEAFRIILSDPKVKGILVNVFGGIASCATIADALVKAGKEVGFKVPVVVRLEGNEVEKARGILTAAAAELPTLKAAPDLTSAAKLVVELSK</sequence>
<evidence type="ECO:0000259" key="6">
    <source>
        <dbReference type="Pfam" id="PF00549"/>
    </source>
</evidence>
<dbReference type="PROSITE" id="PS01217">
    <property type="entry name" value="SUCCINYL_COA_LIG_3"/>
    <property type="match status" value="1"/>
</dbReference>
<keyword evidence="4 5" id="KW-0460">Magnesium</keyword>
<gene>
    <name evidence="5 8" type="primary">sucC</name>
    <name evidence="8" type="ORF">R5W23_005448</name>
</gene>
<comment type="caution">
    <text evidence="8">The sequence shown here is derived from an EMBL/GenBank/DDBJ whole genome shotgun (WGS) entry which is preliminary data.</text>
</comment>
<comment type="catalytic activity">
    <reaction evidence="5">
        <text>GTP + succinate + CoA = succinyl-CoA + GDP + phosphate</text>
        <dbReference type="Rhea" id="RHEA:22120"/>
        <dbReference type="ChEBI" id="CHEBI:30031"/>
        <dbReference type="ChEBI" id="CHEBI:37565"/>
        <dbReference type="ChEBI" id="CHEBI:43474"/>
        <dbReference type="ChEBI" id="CHEBI:57287"/>
        <dbReference type="ChEBI" id="CHEBI:57292"/>
        <dbReference type="ChEBI" id="CHEBI:58189"/>
    </reaction>
</comment>
<feature type="binding site" evidence="5">
    <location>
        <position position="223"/>
    </location>
    <ligand>
        <name>Mg(2+)</name>
        <dbReference type="ChEBI" id="CHEBI:18420"/>
    </ligand>
</feature>
<evidence type="ECO:0000313" key="9">
    <source>
        <dbReference type="Proteomes" id="UP001272242"/>
    </source>
</evidence>
<dbReference type="Gene3D" id="3.30.1490.20">
    <property type="entry name" value="ATP-grasp fold, A domain"/>
    <property type="match status" value="1"/>
</dbReference>
<dbReference type="NCBIfam" id="TIGR01016">
    <property type="entry name" value="sucCoAbeta"/>
    <property type="match status" value="1"/>
</dbReference>
<comment type="subunit">
    <text evidence="5">Heterotetramer of two alpha and two beta subunits.</text>
</comment>
<feature type="binding site" evidence="5">
    <location>
        <position position="209"/>
    </location>
    <ligand>
        <name>Mg(2+)</name>
        <dbReference type="ChEBI" id="CHEBI:18420"/>
    </ligand>
</feature>
<evidence type="ECO:0000256" key="1">
    <source>
        <dbReference type="ARBA" id="ARBA00022598"/>
    </source>
</evidence>
<evidence type="ECO:0000256" key="2">
    <source>
        <dbReference type="ARBA" id="ARBA00022723"/>
    </source>
</evidence>
<accession>A0ABU5F8A9</accession>
<keyword evidence="5" id="KW-0067">ATP-binding</keyword>
<keyword evidence="3 5" id="KW-0547">Nucleotide-binding</keyword>
<feature type="binding site" evidence="5">
    <location>
        <position position="47"/>
    </location>
    <ligand>
        <name>ATP</name>
        <dbReference type="ChEBI" id="CHEBI:30616"/>
    </ligand>
</feature>
<comment type="function">
    <text evidence="5">Succinyl-CoA synthetase functions in the citric acid cycle (TCA), coupling the hydrolysis of succinyl-CoA to the synthesis of either ATP or GTP and thus represents the only step of substrate-level phosphorylation in the TCA. The beta subunit provides nucleotide specificity of the enzyme and binds the substrate succinate, while the binding sites for coenzyme A and phosphate are found in the alpha subunit.</text>
</comment>
<dbReference type="GO" id="GO:0004775">
    <property type="term" value="F:succinate-CoA ligase (ADP-forming) activity"/>
    <property type="evidence" value="ECO:0007669"/>
    <property type="project" value="UniProtKB-EC"/>
</dbReference>
<keyword evidence="1 5" id="KW-0436">Ligase</keyword>
<comment type="similarity">
    <text evidence="5">Belongs to the succinate/malate CoA ligase beta subunit family.</text>
</comment>
<feature type="binding site" evidence="5">
    <location>
        <position position="112"/>
    </location>
    <ligand>
        <name>ATP</name>
        <dbReference type="ChEBI" id="CHEBI:30616"/>
    </ligand>
</feature>
<dbReference type="Pfam" id="PF00549">
    <property type="entry name" value="Ligase_CoA"/>
    <property type="match status" value="1"/>
</dbReference>
<evidence type="ECO:0000256" key="3">
    <source>
        <dbReference type="ARBA" id="ARBA00022741"/>
    </source>
</evidence>
<dbReference type="InterPro" id="IPR005809">
    <property type="entry name" value="Succ_CoA_ligase-like_bsu"/>
</dbReference>
<dbReference type="Pfam" id="PF08442">
    <property type="entry name" value="ATP-grasp_2"/>
    <property type="match status" value="1"/>
</dbReference>
<dbReference type="PANTHER" id="PTHR11815:SF10">
    <property type="entry name" value="SUCCINATE--COA LIGASE [GDP-FORMING] SUBUNIT BETA, MITOCHONDRIAL"/>
    <property type="match status" value="1"/>
</dbReference>
<dbReference type="EMBL" id="JAXBLV010000253">
    <property type="protein sequence ID" value="MDY3563826.1"/>
    <property type="molecule type" value="Genomic_DNA"/>
</dbReference>
<dbReference type="InterPro" id="IPR016102">
    <property type="entry name" value="Succinyl-CoA_synth-like"/>
</dbReference>
<dbReference type="Gene3D" id="3.40.50.261">
    <property type="entry name" value="Succinyl-CoA synthetase domains"/>
    <property type="match status" value="1"/>
</dbReference>
<protein>
    <recommendedName>
        <fullName evidence="5">Succinate--CoA ligase [ADP-forming] subunit beta</fullName>
        <ecNumber evidence="5">6.2.1.5</ecNumber>
    </recommendedName>
    <alternativeName>
        <fullName evidence="5">Succinyl-CoA synthetase subunit beta</fullName>
        <shortName evidence="5">SCS-beta</shortName>
    </alternativeName>
</protein>
<dbReference type="HAMAP" id="MF_00558">
    <property type="entry name" value="Succ_CoA_beta"/>
    <property type="match status" value="1"/>
</dbReference>
<evidence type="ECO:0000256" key="4">
    <source>
        <dbReference type="ARBA" id="ARBA00022842"/>
    </source>
</evidence>
<dbReference type="InterPro" id="IPR017866">
    <property type="entry name" value="Succ-CoA_synthase_bsu_CS"/>
</dbReference>
<feature type="domain" description="ATP-grasp fold succinyl-CoA synthetase-type" evidence="7">
    <location>
        <begin position="2"/>
        <end position="212"/>
    </location>
</feature>
<dbReference type="InterPro" id="IPR013650">
    <property type="entry name" value="ATP-grasp_succ-CoA_synth-type"/>
</dbReference>
<feature type="binding site" evidence="5">
    <location>
        <position position="274"/>
    </location>
    <ligand>
        <name>substrate</name>
        <note>ligand shared with subunit alpha</note>
    </ligand>
</feature>
<evidence type="ECO:0000256" key="5">
    <source>
        <dbReference type="HAMAP-Rule" id="MF_00558"/>
    </source>
</evidence>
<dbReference type="SUPFAM" id="SSF52210">
    <property type="entry name" value="Succinyl-CoA synthetase domains"/>
    <property type="match status" value="1"/>
</dbReference>
<keyword evidence="5" id="KW-0816">Tricarboxylic acid cycle</keyword>
<organism evidence="8 9">
    <name type="scientific">Gemmata algarum</name>
    <dbReference type="NCBI Taxonomy" id="2975278"/>
    <lineage>
        <taxon>Bacteria</taxon>
        <taxon>Pseudomonadati</taxon>
        <taxon>Planctomycetota</taxon>
        <taxon>Planctomycetia</taxon>
        <taxon>Gemmatales</taxon>
        <taxon>Gemmataceae</taxon>
        <taxon>Gemmata</taxon>
    </lineage>
</organism>
<reference evidence="9" key="1">
    <citation type="journal article" date="2023" name="Mar. Drugs">
        <title>Gemmata algarum, a Novel Planctomycete Isolated from an Algal Mat, Displays Antimicrobial Activity.</title>
        <authorList>
            <person name="Kumar G."/>
            <person name="Kallscheuer N."/>
            <person name="Kashif M."/>
            <person name="Ahamad S."/>
            <person name="Jagadeeshwari U."/>
            <person name="Pannikurungottu S."/>
            <person name="Haufschild T."/>
            <person name="Kabuu M."/>
            <person name="Sasikala C."/>
            <person name="Jogler C."/>
            <person name="Ramana C."/>
        </authorList>
    </citation>
    <scope>NUCLEOTIDE SEQUENCE [LARGE SCALE GENOMIC DNA]</scope>
    <source>
        <strain evidence="9">JC673</strain>
    </source>
</reference>
<dbReference type="NCBIfam" id="NF001913">
    <property type="entry name" value="PRK00696.1"/>
    <property type="match status" value="1"/>
</dbReference>
<dbReference type="InterPro" id="IPR005811">
    <property type="entry name" value="SUCC_ACL_C"/>
</dbReference>
<proteinExistence type="inferred from homology"/>
<comment type="pathway">
    <text evidence="5">Carbohydrate metabolism; tricarboxylic acid cycle; succinate from succinyl-CoA (ligase route): step 1/1.</text>
</comment>
<feature type="binding site" evidence="5">
    <location>
        <position position="117"/>
    </location>
    <ligand>
        <name>ATP</name>
        <dbReference type="ChEBI" id="CHEBI:30616"/>
    </ligand>
</feature>
<dbReference type="InterPro" id="IPR013815">
    <property type="entry name" value="ATP_grasp_subdomain_1"/>
</dbReference>
<name>A0ABU5F8A9_9BACT</name>
<evidence type="ECO:0000259" key="7">
    <source>
        <dbReference type="Pfam" id="PF08442"/>
    </source>
</evidence>
<comment type="cofactor">
    <cofactor evidence="5">
        <name>Mg(2+)</name>
        <dbReference type="ChEBI" id="CHEBI:18420"/>
    </cofactor>
    <text evidence="5">Binds 1 Mg(2+) ion per subunit.</text>
</comment>
<keyword evidence="2 5" id="KW-0479">Metal-binding</keyword>
<dbReference type="PIRSF" id="PIRSF001554">
    <property type="entry name" value="SucCS_beta"/>
    <property type="match status" value="1"/>
</dbReference>
<evidence type="ECO:0000313" key="8">
    <source>
        <dbReference type="EMBL" id="MDY3563826.1"/>
    </source>
</evidence>
<dbReference type="Proteomes" id="UP001272242">
    <property type="component" value="Unassembled WGS sequence"/>
</dbReference>
<dbReference type="EC" id="6.2.1.5" evidence="5"/>
<comment type="catalytic activity">
    <reaction evidence="5">
        <text>succinate + ATP + CoA = succinyl-CoA + ADP + phosphate</text>
        <dbReference type="Rhea" id="RHEA:17661"/>
        <dbReference type="ChEBI" id="CHEBI:30031"/>
        <dbReference type="ChEBI" id="CHEBI:30616"/>
        <dbReference type="ChEBI" id="CHEBI:43474"/>
        <dbReference type="ChEBI" id="CHEBI:57287"/>
        <dbReference type="ChEBI" id="CHEBI:57292"/>
        <dbReference type="ChEBI" id="CHEBI:456216"/>
        <dbReference type="EC" id="6.2.1.5"/>
    </reaction>
</comment>
<keyword evidence="9" id="KW-1185">Reference proteome</keyword>
<dbReference type="SUPFAM" id="SSF56059">
    <property type="entry name" value="Glutathione synthetase ATP-binding domain-like"/>
    <property type="match status" value="1"/>
</dbReference>
<feature type="binding site" evidence="5">
    <location>
        <begin position="54"/>
        <end position="56"/>
    </location>
    <ligand>
        <name>ATP</name>
        <dbReference type="ChEBI" id="CHEBI:30616"/>
    </ligand>
</feature>
<dbReference type="Gene3D" id="3.30.470.20">
    <property type="entry name" value="ATP-grasp fold, B domain"/>
    <property type="match status" value="1"/>
</dbReference>